<gene>
    <name evidence="3" type="ORF">G7066_13155</name>
</gene>
<dbReference type="EMBL" id="CP049933">
    <property type="protein sequence ID" value="QIM19276.1"/>
    <property type="molecule type" value="Genomic_DNA"/>
</dbReference>
<dbReference type="InterPro" id="IPR024079">
    <property type="entry name" value="MetalloPept_cat_dom_sf"/>
</dbReference>
<organism evidence="3 4">
    <name type="scientific">Leucobacter coleopterorum</name>
    <dbReference type="NCBI Taxonomy" id="2714933"/>
    <lineage>
        <taxon>Bacteria</taxon>
        <taxon>Bacillati</taxon>
        <taxon>Actinomycetota</taxon>
        <taxon>Actinomycetes</taxon>
        <taxon>Micrococcales</taxon>
        <taxon>Microbacteriaceae</taxon>
        <taxon>Leucobacter</taxon>
    </lineage>
</organism>
<dbReference type="Pfam" id="PF13688">
    <property type="entry name" value="Reprolysin_5"/>
    <property type="match status" value="1"/>
</dbReference>
<keyword evidence="4" id="KW-1185">Reference proteome</keyword>
<feature type="region of interest" description="Disordered" evidence="1">
    <location>
        <begin position="41"/>
        <end position="103"/>
    </location>
</feature>
<evidence type="ECO:0008006" key="5">
    <source>
        <dbReference type="Google" id="ProtNLM"/>
    </source>
</evidence>
<dbReference type="Proteomes" id="UP000503441">
    <property type="component" value="Chromosome"/>
</dbReference>
<dbReference type="RefSeq" id="WP_166331519.1">
    <property type="nucleotide sequence ID" value="NZ_CP049933.1"/>
</dbReference>
<evidence type="ECO:0000313" key="3">
    <source>
        <dbReference type="EMBL" id="QIM19276.1"/>
    </source>
</evidence>
<feature type="chain" id="PRO_5047466681" description="Metallo-peptidase family M12B Reprolysin-like" evidence="2">
    <location>
        <begin position="27"/>
        <end position="515"/>
    </location>
</feature>
<sequence length="515" mass="53679">MRKVVNSVAGCALALLLALSVAPANALDPLTPEDGVTAVEDQTQPDAVDGSENADGTKAAENEDAEADATGGQSGDTTPRAEDTDAAAPTNEGDAAPVTEAPETIEVTGTVYVMPDEAAPQNLEQIEAGEEPVIRQGDALVATDQVGLVKLDEANSQGVLESGSAFSGVVQLPEESVAALQDRIDVEGELSSTEVAETAADAAYVAGTSLETTGVGIDAEAAAPAALAAKSHPVDIRYFGGSALPSPTRAQLESLVNTASTYWKEQTGGQISSMPVASYKSLAPSTSRCDVVALWNQAIFDMGYRNANTYLTSGRHLVTFVNAGCGDAYGLALLGTLHSGGVTWIDLGMRGGSNVPVSDAEHAVAHELGHTLGLGHSNARQCTSPRLMLQYPPPRVAQCRDQVVLMRNTATTGASWGWQHRGAAVNQQRSQSLRKRCLASPMAQCSRRFQLRAVWSRLLRSMLGVPRVVFVVCVSRALHPAKRSLLNTAMAQGKTAECHGPTVPGTVVVGSSTAE</sequence>
<accession>A0ABX6JZD5</accession>
<keyword evidence="2" id="KW-0732">Signal</keyword>
<dbReference type="SUPFAM" id="SSF55486">
    <property type="entry name" value="Metalloproteases ('zincins'), catalytic domain"/>
    <property type="match status" value="1"/>
</dbReference>
<feature type="signal peptide" evidence="2">
    <location>
        <begin position="1"/>
        <end position="26"/>
    </location>
</feature>
<protein>
    <recommendedName>
        <fullName evidence="5">Metallo-peptidase family M12B Reprolysin-like</fullName>
    </recommendedName>
</protein>
<proteinExistence type="predicted"/>
<dbReference type="Gene3D" id="3.40.390.10">
    <property type="entry name" value="Collagenase (Catalytic Domain)"/>
    <property type="match status" value="1"/>
</dbReference>
<name>A0ABX6JZD5_9MICO</name>
<evidence type="ECO:0000256" key="2">
    <source>
        <dbReference type="SAM" id="SignalP"/>
    </source>
</evidence>
<evidence type="ECO:0000313" key="4">
    <source>
        <dbReference type="Proteomes" id="UP000503441"/>
    </source>
</evidence>
<reference evidence="3 4" key="1">
    <citation type="submission" date="2020-03" db="EMBL/GenBank/DDBJ databases">
        <title>Leucobacter sp. nov., isolated from beetles.</title>
        <authorList>
            <person name="Hyun D.-W."/>
            <person name="Bae J.-W."/>
        </authorList>
    </citation>
    <scope>NUCLEOTIDE SEQUENCE [LARGE SCALE GENOMIC DNA]</scope>
    <source>
        <strain evidence="3 4">HDW9A</strain>
    </source>
</reference>
<evidence type="ECO:0000256" key="1">
    <source>
        <dbReference type="SAM" id="MobiDB-lite"/>
    </source>
</evidence>